<feature type="region of interest" description="Disordered" evidence="4">
    <location>
        <begin position="1"/>
        <end position="26"/>
    </location>
</feature>
<protein>
    <submittedName>
        <fullName evidence="5">DUF4432 domain-containing protein</fullName>
    </submittedName>
</protein>
<evidence type="ECO:0000256" key="1">
    <source>
        <dbReference type="ARBA" id="ARBA00001913"/>
    </source>
</evidence>
<dbReference type="OrthoDB" id="9791280at2"/>
<evidence type="ECO:0000313" key="5">
    <source>
        <dbReference type="EMBL" id="PQA56986.1"/>
    </source>
</evidence>
<comment type="cofactor">
    <cofactor evidence="1">
        <name>Ca(2+)</name>
        <dbReference type="ChEBI" id="CHEBI:29108"/>
    </cofactor>
</comment>
<evidence type="ECO:0000313" key="6">
    <source>
        <dbReference type="Proteomes" id="UP000239590"/>
    </source>
</evidence>
<keyword evidence="3" id="KW-0106">Calcium</keyword>
<comment type="subunit">
    <text evidence="2">Monomer.</text>
</comment>
<feature type="compositionally biased region" description="Basic and acidic residues" evidence="4">
    <location>
        <begin position="1"/>
        <end position="12"/>
    </location>
</feature>
<dbReference type="CDD" id="cd09023">
    <property type="entry name" value="Aldose_epim_Ec_c4013"/>
    <property type="match status" value="1"/>
</dbReference>
<dbReference type="Proteomes" id="UP000239590">
    <property type="component" value="Unassembled WGS sequence"/>
</dbReference>
<proteinExistence type="predicted"/>
<sequence length="353" mass="39175">MAGIDQRSRDKISNPAQLGGIETSVLDNGPGRGNRIAWVNTGAGLRYKVVLDRGMDIAEAFYQQHSLAWLSHGGVTTPQPFSNRGLGWLRTFGGGLLTTCGLTHVGGPESDEWGERGLHDTFSNTPAELECITQPDPFTGQLVMSVRGRIRQSQALGTRLELSRTLSSTLGKASLRLRDEIVNRGNTTAPHMLLYHINLGWPLIDEGARLLWRGSWEAGSGHPQLFRPEHDFRTCPAPLDAHAGAGEEVAFINLEADDAGQCQCGVYNKALGLALVIRFYKQQLPWLTNWQHWGKGEYVTGLEPGTHPPVGQNQARATRQLIWLEPGERRWYELEIEVLTDPRALETLFMPYH</sequence>
<dbReference type="Gene3D" id="2.70.98.10">
    <property type="match status" value="1"/>
</dbReference>
<dbReference type="EMBL" id="PTRA01000002">
    <property type="protein sequence ID" value="PQA56986.1"/>
    <property type="molecule type" value="Genomic_DNA"/>
</dbReference>
<organism evidence="5 6">
    <name type="scientific">Siphonobacter curvatus</name>
    <dbReference type="NCBI Taxonomy" id="2094562"/>
    <lineage>
        <taxon>Bacteria</taxon>
        <taxon>Pseudomonadati</taxon>
        <taxon>Bacteroidota</taxon>
        <taxon>Cytophagia</taxon>
        <taxon>Cytophagales</taxon>
        <taxon>Cytophagaceae</taxon>
        <taxon>Siphonobacter</taxon>
    </lineage>
</organism>
<keyword evidence="6" id="KW-1185">Reference proteome</keyword>
<evidence type="ECO:0000256" key="4">
    <source>
        <dbReference type="SAM" id="MobiDB-lite"/>
    </source>
</evidence>
<dbReference type="GO" id="GO:0030246">
    <property type="term" value="F:carbohydrate binding"/>
    <property type="evidence" value="ECO:0007669"/>
    <property type="project" value="InterPro"/>
</dbReference>
<evidence type="ECO:0000256" key="3">
    <source>
        <dbReference type="ARBA" id="ARBA00022837"/>
    </source>
</evidence>
<dbReference type="InterPro" id="IPR014718">
    <property type="entry name" value="GH-type_carb-bd"/>
</dbReference>
<name>A0A2S7IKG3_9BACT</name>
<dbReference type="InterPro" id="IPR027839">
    <property type="entry name" value="DUF4432"/>
</dbReference>
<dbReference type="RefSeq" id="WP_104714558.1">
    <property type="nucleotide sequence ID" value="NZ_PTRA01000002.1"/>
</dbReference>
<accession>A0A2S7IKG3</accession>
<gene>
    <name evidence="5" type="ORF">C5O19_16795</name>
</gene>
<comment type="caution">
    <text evidence="5">The sequence shown here is derived from an EMBL/GenBank/DDBJ whole genome shotgun (WGS) entry which is preliminary data.</text>
</comment>
<dbReference type="Pfam" id="PF14486">
    <property type="entry name" value="DUF4432"/>
    <property type="match status" value="1"/>
</dbReference>
<dbReference type="AlphaFoldDB" id="A0A2S7IKG3"/>
<evidence type="ECO:0000256" key="2">
    <source>
        <dbReference type="ARBA" id="ARBA00011245"/>
    </source>
</evidence>
<reference evidence="6" key="1">
    <citation type="submission" date="2018-02" db="EMBL/GenBank/DDBJ databases">
        <title>Genome sequencing of Solimonas sp. HR-BB.</title>
        <authorList>
            <person name="Lee Y."/>
            <person name="Jeon C.O."/>
        </authorList>
    </citation>
    <scope>NUCLEOTIDE SEQUENCE [LARGE SCALE GENOMIC DNA]</scope>
    <source>
        <strain evidence="6">HR-U</strain>
    </source>
</reference>